<feature type="domain" description="4Fe-4S Mo/W bis-MGD-type" evidence="9">
    <location>
        <begin position="2"/>
        <end position="58"/>
    </location>
</feature>
<keyword evidence="8" id="KW-0411">Iron-sulfur</keyword>
<evidence type="ECO:0000256" key="8">
    <source>
        <dbReference type="ARBA" id="ARBA00023014"/>
    </source>
</evidence>
<keyword evidence="6" id="KW-0560">Oxidoreductase</keyword>
<dbReference type="GO" id="GO:0051539">
    <property type="term" value="F:4 iron, 4 sulfur cluster binding"/>
    <property type="evidence" value="ECO:0007669"/>
    <property type="project" value="UniProtKB-KW"/>
</dbReference>
<evidence type="ECO:0000256" key="2">
    <source>
        <dbReference type="ARBA" id="ARBA00004196"/>
    </source>
</evidence>
<dbReference type="Gene3D" id="2.20.25.90">
    <property type="entry name" value="ADC-like domains"/>
    <property type="match status" value="1"/>
</dbReference>
<dbReference type="GO" id="GO:0043546">
    <property type="term" value="F:molybdopterin cofactor binding"/>
    <property type="evidence" value="ECO:0007669"/>
    <property type="project" value="InterPro"/>
</dbReference>
<keyword evidence="5" id="KW-0479">Metal-binding</keyword>
<dbReference type="AlphaFoldDB" id="A0A0S7WLB8"/>
<dbReference type="Pfam" id="PF04879">
    <property type="entry name" value="Molybdop_Fe4S4"/>
    <property type="match status" value="1"/>
</dbReference>
<dbReference type="Pfam" id="PF00384">
    <property type="entry name" value="Molybdopterin"/>
    <property type="match status" value="1"/>
</dbReference>
<dbReference type="SMART" id="SM00926">
    <property type="entry name" value="Molybdop_Fe4S4"/>
    <property type="match status" value="1"/>
</dbReference>
<dbReference type="Pfam" id="PF01568">
    <property type="entry name" value="Molydop_binding"/>
    <property type="match status" value="1"/>
</dbReference>
<evidence type="ECO:0000256" key="5">
    <source>
        <dbReference type="ARBA" id="ARBA00022723"/>
    </source>
</evidence>
<gene>
    <name evidence="10" type="ORF">AMJ40_01395</name>
</gene>
<dbReference type="PANTHER" id="PTHR43598:SF5">
    <property type="entry name" value="DMSO REDUCTASE CHAIN A"/>
    <property type="match status" value="1"/>
</dbReference>
<dbReference type="Gene3D" id="3.40.228.10">
    <property type="entry name" value="Dimethylsulfoxide Reductase, domain 2"/>
    <property type="match status" value="1"/>
</dbReference>
<dbReference type="EMBL" id="LIZT01000009">
    <property type="protein sequence ID" value="KPJ50955.1"/>
    <property type="molecule type" value="Genomic_DNA"/>
</dbReference>
<dbReference type="GO" id="GO:0030313">
    <property type="term" value="C:cell envelope"/>
    <property type="evidence" value="ECO:0007669"/>
    <property type="project" value="UniProtKB-SubCell"/>
</dbReference>
<dbReference type="InterPro" id="IPR006657">
    <property type="entry name" value="MoPterin_dinucl-bd_dom"/>
</dbReference>
<evidence type="ECO:0000256" key="4">
    <source>
        <dbReference type="ARBA" id="ARBA00022485"/>
    </source>
</evidence>
<evidence type="ECO:0000256" key="6">
    <source>
        <dbReference type="ARBA" id="ARBA00023002"/>
    </source>
</evidence>
<evidence type="ECO:0000313" key="11">
    <source>
        <dbReference type="Proteomes" id="UP000051124"/>
    </source>
</evidence>
<dbReference type="CDD" id="cd02775">
    <property type="entry name" value="MopB_CT"/>
    <property type="match status" value="1"/>
</dbReference>
<evidence type="ECO:0000256" key="7">
    <source>
        <dbReference type="ARBA" id="ARBA00023004"/>
    </source>
</evidence>
<comment type="subcellular location">
    <subcellularLocation>
        <location evidence="2">Cell envelope</location>
    </subcellularLocation>
</comment>
<dbReference type="Gene3D" id="3.40.50.740">
    <property type="match status" value="1"/>
</dbReference>
<organism evidence="10 11">
    <name type="scientific">candidate division TA06 bacterium DG_26</name>
    <dbReference type="NCBI Taxonomy" id="1703771"/>
    <lineage>
        <taxon>Bacteria</taxon>
        <taxon>Bacteria division TA06</taxon>
    </lineage>
</organism>
<dbReference type="InterPro" id="IPR006656">
    <property type="entry name" value="Mopterin_OxRdtase"/>
</dbReference>
<proteinExistence type="inferred from homology"/>
<dbReference type="InterPro" id="IPR009010">
    <property type="entry name" value="Asp_de-COase-like_dom_sf"/>
</dbReference>
<comment type="caution">
    <text evidence="10">The sequence shown here is derived from an EMBL/GenBank/DDBJ whole genome shotgun (WGS) entry which is preliminary data.</text>
</comment>
<keyword evidence="4" id="KW-0004">4Fe-4S</keyword>
<sequence length="538" mass="59776">MTETRKGICSLCRLGCELAIVTEDWRIKGVEYLKGSGLNDGRLCPRGNAAALYLDHPSRLTFPRREGHELRWRDAFDDLARVLKKSDSRSVAITYDANLTNEEYSLVWELAEKLNVENLASSYLEPEYYFTHSIPEVVGASLEDVRNTTIFFLVGDVFNQAPILSRHILETKYAKKSGRIYVVDSYVTHTASFADIFLRVAPGMEPLLLLALSGLVSGKEKEMVTEKSIVSSGVDEEALREVVRSLKGDEKKLVVVAAAFGRTGDPLVSSGSSQYLVTQLPGDSRFLPMAESFSSVGKVEFATVLEKILEGEVKVLINFGELFPHMYPQFHDALRTLSYFASTAVLRIHIDENWGLWLPTTLNLEKSGTVDTAFGTRTVSPIAEPYSGARSVEEIVQDLANALPLALTKTSARPVTRTIDVQLLRSRAERLSARKKNGFMLIGEKPAFLFRSFFEDQPQVKVNPSELKKIGVMRGEPVSVKTPCTKSELKVTVTERVPPGLCVVPVESPELRALFAHSVDEGVISFQPQVVELWKEKA</sequence>
<comment type="similarity">
    <text evidence="3">Belongs to the prokaryotic molybdopterin-containing oxidoreductase family.</text>
</comment>
<evidence type="ECO:0000256" key="3">
    <source>
        <dbReference type="ARBA" id="ARBA00010312"/>
    </source>
</evidence>
<dbReference type="PROSITE" id="PS51669">
    <property type="entry name" value="4FE4S_MOW_BIS_MGD"/>
    <property type="match status" value="1"/>
</dbReference>
<dbReference type="Proteomes" id="UP000051124">
    <property type="component" value="Unassembled WGS sequence"/>
</dbReference>
<dbReference type="InterPro" id="IPR006963">
    <property type="entry name" value="Mopterin_OxRdtase_4Fe-4S_dom"/>
</dbReference>
<dbReference type="GO" id="GO:0046872">
    <property type="term" value="F:metal ion binding"/>
    <property type="evidence" value="ECO:0007669"/>
    <property type="project" value="UniProtKB-KW"/>
</dbReference>
<name>A0A0S7WLB8_UNCT6</name>
<evidence type="ECO:0000259" key="9">
    <source>
        <dbReference type="PROSITE" id="PS51669"/>
    </source>
</evidence>
<evidence type="ECO:0000256" key="1">
    <source>
        <dbReference type="ARBA" id="ARBA00001966"/>
    </source>
</evidence>
<evidence type="ECO:0000313" key="10">
    <source>
        <dbReference type="EMBL" id="KPJ50955.1"/>
    </source>
</evidence>
<dbReference type="Gene3D" id="2.40.40.20">
    <property type="match status" value="1"/>
</dbReference>
<dbReference type="PANTHER" id="PTHR43598">
    <property type="entry name" value="TUNGSTEN-CONTAINING FORMYLMETHANOFURAN DEHYDROGENASE 2 SUBUNIT B"/>
    <property type="match status" value="1"/>
</dbReference>
<accession>A0A0S7WLB8</accession>
<dbReference type="CDD" id="cd00368">
    <property type="entry name" value="Molybdopterin-Binding"/>
    <property type="match status" value="1"/>
</dbReference>
<dbReference type="SUPFAM" id="SSF53706">
    <property type="entry name" value="Formate dehydrogenase/DMSO reductase, domains 1-3"/>
    <property type="match status" value="1"/>
</dbReference>
<keyword evidence="7" id="KW-0408">Iron</keyword>
<dbReference type="GO" id="GO:0016491">
    <property type="term" value="F:oxidoreductase activity"/>
    <property type="evidence" value="ECO:0007669"/>
    <property type="project" value="UniProtKB-KW"/>
</dbReference>
<comment type="cofactor">
    <cofactor evidence="1">
        <name>[4Fe-4S] cluster</name>
        <dbReference type="ChEBI" id="CHEBI:49883"/>
    </cofactor>
</comment>
<reference evidence="10 11" key="1">
    <citation type="journal article" date="2015" name="Microbiome">
        <title>Genomic resolution of linkages in carbon, nitrogen, and sulfur cycling among widespread estuary sediment bacteria.</title>
        <authorList>
            <person name="Baker B.J."/>
            <person name="Lazar C.S."/>
            <person name="Teske A.P."/>
            <person name="Dick G.J."/>
        </authorList>
    </citation>
    <scope>NUCLEOTIDE SEQUENCE [LARGE SCALE GENOMIC DNA]</scope>
    <source>
        <strain evidence="10">DG_26</strain>
    </source>
</reference>
<protein>
    <recommendedName>
        <fullName evidence="9">4Fe-4S Mo/W bis-MGD-type domain-containing protein</fullName>
    </recommendedName>
</protein>
<dbReference type="SUPFAM" id="SSF50692">
    <property type="entry name" value="ADC-like"/>
    <property type="match status" value="1"/>
</dbReference>